<proteinExistence type="inferred from homology"/>
<feature type="compositionally biased region" description="Low complexity" evidence="2">
    <location>
        <begin position="139"/>
        <end position="150"/>
    </location>
</feature>
<evidence type="ECO:0000313" key="3">
    <source>
        <dbReference type="EMBL" id="MDE8652165.1"/>
    </source>
</evidence>
<name>A0ABT5WQ43_9SPHN</name>
<gene>
    <name evidence="3" type="ORF">PYV00_10605</name>
</gene>
<reference evidence="3 4" key="1">
    <citation type="submission" date="2023-03" db="EMBL/GenBank/DDBJ databases">
        <title>NovoSphingobium album sp. nov. isolated from polycyclic aromatic hydrocarbons- and heavy-metal polluted soil.</title>
        <authorList>
            <person name="Liu Z."/>
            <person name="Wang K."/>
        </authorList>
    </citation>
    <scope>NUCLEOTIDE SEQUENCE [LARGE SCALE GENOMIC DNA]</scope>
    <source>
        <strain evidence="3 4">H3SJ31-1</strain>
    </source>
</reference>
<evidence type="ECO:0000256" key="1">
    <source>
        <dbReference type="ARBA" id="ARBA00007031"/>
    </source>
</evidence>
<protein>
    <submittedName>
        <fullName evidence="3">MucR family transcriptional regulator</fullName>
    </submittedName>
</protein>
<dbReference type="InterPro" id="IPR041920">
    <property type="entry name" value="ROS/MUCR_sf"/>
</dbReference>
<comment type="similarity">
    <text evidence="1">Belongs to the ros/MucR family.</text>
</comment>
<feature type="region of interest" description="Disordered" evidence="2">
    <location>
        <begin position="139"/>
        <end position="159"/>
    </location>
</feature>
<dbReference type="EMBL" id="JARESE010000028">
    <property type="protein sequence ID" value="MDE8652165.1"/>
    <property type="molecule type" value="Genomic_DNA"/>
</dbReference>
<dbReference type="Proteomes" id="UP001216253">
    <property type="component" value="Unassembled WGS sequence"/>
</dbReference>
<keyword evidence="4" id="KW-1185">Reference proteome</keyword>
<feature type="compositionally biased region" description="Low complexity" evidence="2">
    <location>
        <begin position="201"/>
        <end position="220"/>
    </location>
</feature>
<dbReference type="RefSeq" id="WP_275228236.1">
    <property type="nucleotide sequence ID" value="NZ_JARESE010000028.1"/>
</dbReference>
<dbReference type="Gene3D" id="1.10.10.1550">
    <property type="entry name" value="ROS/MUCR transcriptional regulator protein"/>
    <property type="match status" value="1"/>
</dbReference>
<feature type="region of interest" description="Disordered" evidence="2">
    <location>
        <begin position="182"/>
        <end position="260"/>
    </location>
</feature>
<sequence length="260" mass="27160">MAETDQTDVTALTVQLLSAYLANNTVPSGELPALVQSTRAALMGETSPVSPSEPEHAPAVSVRRSKASPDHLISLIDGKPYKTLKRHLSAHGLTPAEYRARYNLPADYPMVAKAYSEKRRQVANRLGLGHRRLKAIAAATPREASASAEKATAKPKRVSKAKASAAPIAAPVSKPTIAIAGSASVKAKAGRKPADRTQTSAATEPKAAAPKARNAKAVTAPTEDKPARKAVAAKPNTPKTPRTKATKPVEAAPEVVAQTV</sequence>
<evidence type="ECO:0000256" key="2">
    <source>
        <dbReference type="SAM" id="MobiDB-lite"/>
    </source>
</evidence>
<organism evidence="3 4">
    <name type="scientific">Novosphingobium album</name>
    <name type="common">ex Liu et al. 2023</name>
    <dbReference type="NCBI Taxonomy" id="3031130"/>
    <lineage>
        <taxon>Bacteria</taxon>
        <taxon>Pseudomonadati</taxon>
        <taxon>Pseudomonadota</taxon>
        <taxon>Alphaproteobacteria</taxon>
        <taxon>Sphingomonadales</taxon>
        <taxon>Sphingomonadaceae</taxon>
        <taxon>Novosphingobium</taxon>
    </lineage>
</organism>
<feature type="region of interest" description="Disordered" evidence="2">
    <location>
        <begin position="44"/>
        <end position="64"/>
    </location>
</feature>
<accession>A0ABT5WQ43</accession>
<comment type="caution">
    <text evidence="3">The sequence shown here is derived from an EMBL/GenBank/DDBJ whole genome shotgun (WGS) entry which is preliminary data.</text>
</comment>
<evidence type="ECO:0000313" key="4">
    <source>
        <dbReference type="Proteomes" id="UP001216253"/>
    </source>
</evidence>
<dbReference type="InterPro" id="IPR008807">
    <property type="entry name" value="ROS_MUCR"/>
</dbReference>
<dbReference type="Pfam" id="PF05443">
    <property type="entry name" value="ROS_MUCR"/>
    <property type="match status" value="1"/>
</dbReference>